<gene>
    <name evidence="1" type="ORF">HCN50_07535</name>
</gene>
<dbReference type="EMBL" id="JAAVLW010000002">
    <property type="protein sequence ID" value="NOJ46096.1"/>
    <property type="molecule type" value="Genomic_DNA"/>
</dbReference>
<comment type="caution">
    <text evidence="1">The sequence shown here is derived from an EMBL/GenBank/DDBJ whole genome shotgun (WGS) entry which is preliminary data.</text>
</comment>
<accession>A0A7Y4M160</accession>
<evidence type="ECO:0008006" key="3">
    <source>
        <dbReference type="Google" id="ProtNLM"/>
    </source>
</evidence>
<proteinExistence type="predicted"/>
<organism evidence="1 2">
    <name type="scientific">Bradyrhizobium archetypum</name>
    <dbReference type="NCBI Taxonomy" id="2721160"/>
    <lineage>
        <taxon>Bacteria</taxon>
        <taxon>Pseudomonadati</taxon>
        <taxon>Pseudomonadota</taxon>
        <taxon>Alphaproteobacteria</taxon>
        <taxon>Hyphomicrobiales</taxon>
        <taxon>Nitrobacteraceae</taxon>
        <taxon>Bradyrhizobium</taxon>
    </lineage>
</organism>
<sequence>MNHKGVEYTLVRSETPGIWKWQFRIGDLVRSGKTEARLALLAMRRVQLKIDRELKHPARKLTS</sequence>
<keyword evidence="2" id="KW-1185">Reference proteome</keyword>
<evidence type="ECO:0000313" key="2">
    <source>
        <dbReference type="Proteomes" id="UP000528734"/>
    </source>
</evidence>
<evidence type="ECO:0000313" key="1">
    <source>
        <dbReference type="EMBL" id="NOJ46096.1"/>
    </source>
</evidence>
<dbReference type="Proteomes" id="UP000528734">
    <property type="component" value="Unassembled WGS sequence"/>
</dbReference>
<protein>
    <recommendedName>
        <fullName evidence="3">DUF1508 domain-containing protein</fullName>
    </recommendedName>
</protein>
<dbReference type="AlphaFoldDB" id="A0A7Y4M160"/>
<reference evidence="1 2" key="1">
    <citation type="submission" date="2020-03" db="EMBL/GenBank/DDBJ databases">
        <title>Bradyrhizobium diversity isolated from nodules of Muelleranthus trifoliolatus.</title>
        <authorList>
            <person name="Klepa M."/>
            <person name="Helene L."/>
            <person name="Hungria M."/>
        </authorList>
    </citation>
    <scope>NUCLEOTIDE SEQUENCE [LARGE SCALE GENOMIC DNA]</scope>
    <source>
        <strain evidence="1 2">WSM 1744</strain>
    </source>
</reference>
<dbReference type="RefSeq" id="WP_171708968.1">
    <property type="nucleotide sequence ID" value="NZ_JAAVLW010000002.1"/>
</dbReference>
<name>A0A7Y4M160_9BRAD</name>